<reference evidence="1 2" key="1">
    <citation type="submission" date="2023-12" db="EMBL/GenBank/DDBJ databases">
        <title>Blastococcus brunescens sp. nov., an actonobacterium isolated from sandstone collected in sahara desert.</title>
        <authorList>
            <person name="Gtari M."/>
            <person name="Ghodhbane F."/>
        </authorList>
    </citation>
    <scope>NUCLEOTIDE SEQUENCE [LARGE SCALE GENOMIC DNA]</scope>
    <source>
        <strain evidence="1 2">BMG 8361</strain>
    </source>
</reference>
<dbReference type="EMBL" id="CP141261">
    <property type="protein sequence ID" value="WRL64374.1"/>
    <property type="molecule type" value="Genomic_DNA"/>
</dbReference>
<sequence length="79" mass="8728">MPYPAYLHKPAIARPESSPMTRSWLLACLLTHPCVDCSAADPAVLEFDHRSTETTTAAVAVLARFGYPLQRMQRDGRAV</sequence>
<dbReference type="Proteomes" id="UP001324287">
    <property type="component" value="Chromosome"/>
</dbReference>
<proteinExistence type="predicted"/>
<gene>
    <name evidence="1" type="ORF">U6N30_00455</name>
</gene>
<protein>
    <submittedName>
        <fullName evidence="1">Uncharacterized protein</fullName>
    </submittedName>
</protein>
<accession>A0ABZ1B0P1</accession>
<dbReference type="RefSeq" id="WP_324275701.1">
    <property type="nucleotide sequence ID" value="NZ_CP141261.1"/>
</dbReference>
<evidence type="ECO:0000313" key="2">
    <source>
        <dbReference type="Proteomes" id="UP001324287"/>
    </source>
</evidence>
<evidence type="ECO:0000313" key="1">
    <source>
        <dbReference type="EMBL" id="WRL64374.1"/>
    </source>
</evidence>
<name>A0ABZ1B0P1_9ACTN</name>
<keyword evidence="2" id="KW-1185">Reference proteome</keyword>
<organism evidence="1 2">
    <name type="scientific">Blastococcus brunescens</name>
    <dbReference type="NCBI Taxonomy" id="1564165"/>
    <lineage>
        <taxon>Bacteria</taxon>
        <taxon>Bacillati</taxon>
        <taxon>Actinomycetota</taxon>
        <taxon>Actinomycetes</taxon>
        <taxon>Geodermatophilales</taxon>
        <taxon>Geodermatophilaceae</taxon>
        <taxon>Blastococcus</taxon>
    </lineage>
</organism>